<comment type="caution">
    <text evidence="1">The sequence shown here is derived from an EMBL/GenBank/DDBJ whole genome shotgun (WGS) entry which is preliminary data.</text>
</comment>
<organism evidence="1">
    <name type="scientific">bioreactor metagenome</name>
    <dbReference type="NCBI Taxonomy" id="1076179"/>
    <lineage>
        <taxon>unclassified sequences</taxon>
        <taxon>metagenomes</taxon>
        <taxon>ecological metagenomes</taxon>
    </lineage>
</organism>
<protein>
    <submittedName>
        <fullName evidence="1">Uncharacterized protein</fullName>
    </submittedName>
</protein>
<sequence length="199" mass="21753">MKVVFSSISFSSSSNALILSPTSFISAILSSAFSLLRFNCAISWETPLRYCFKFSVSTIFSRRCASNSLNVTNSSVLTPRAANFSAVSSNPSLKNFTSNICFPPHYLYKNSHSIPRIIWDEMALTFAVPPNFSQSRSGLAALHCVNGRIRNNLVNFLFSLFASCGDSTGEGSVLTEPLTLWGASHHLLVTCMAFSIQLV</sequence>
<reference evidence="1" key="1">
    <citation type="submission" date="2019-08" db="EMBL/GenBank/DDBJ databases">
        <authorList>
            <person name="Kucharzyk K."/>
            <person name="Murdoch R.W."/>
            <person name="Higgins S."/>
            <person name="Loffler F."/>
        </authorList>
    </citation>
    <scope>NUCLEOTIDE SEQUENCE</scope>
</reference>
<dbReference type="EMBL" id="VSSQ01006625">
    <property type="protein sequence ID" value="MPM33323.1"/>
    <property type="molecule type" value="Genomic_DNA"/>
</dbReference>
<proteinExistence type="predicted"/>
<dbReference type="AlphaFoldDB" id="A0A644Z3K3"/>
<accession>A0A644Z3K3</accession>
<name>A0A644Z3K3_9ZZZZ</name>
<evidence type="ECO:0000313" key="1">
    <source>
        <dbReference type="EMBL" id="MPM33323.1"/>
    </source>
</evidence>
<gene>
    <name evidence="1" type="ORF">SDC9_79896</name>
</gene>